<gene>
    <name evidence="8" type="primary">pstS</name>
    <name evidence="8" type="ORF">GCM10009744_31930</name>
</gene>
<dbReference type="CDD" id="cd13565">
    <property type="entry name" value="PBP2_PstS"/>
    <property type="match status" value="1"/>
</dbReference>
<comment type="similarity">
    <text evidence="1 4">Belongs to the PstS family.</text>
</comment>
<evidence type="ECO:0000256" key="5">
    <source>
        <dbReference type="SAM" id="MobiDB-lite"/>
    </source>
</evidence>
<accession>A0ABN2FBY4</accession>
<feature type="compositionally biased region" description="Low complexity" evidence="5">
    <location>
        <begin position="27"/>
        <end position="46"/>
    </location>
</feature>
<dbReference type="PANTHER" id="PTHR42996:SF1">
    <property type="entry name" value="PHOSPHATE-BINDING PROTEIN PSTS"/>
    <property type="match status" value="1"/>
</dbReference>
<dbReference type="EMBL" id="BAAANE010000005">
    <property type="protein sequence ID" value="GAA1639918.1"/>
    <property type="molecule type" value="Genomic_DNA"/>
</dbReference>
<sequence>MSVNRLLRVGTVAVASLGVLALSACGSDPTPSGSSSPSGSTSTSTGAADCPKGTLNAEGSTAQKNAIEEVIAKYNAKCADVTVNYNPTGSGAGIKQFNANQVDFAGSDSALKTVSTDGSETEAAAAQKRCGGSPALNLPMVIGPIAISYNLDGVSKLILDGPTAAKIFQGTVKTWNAPEIAALNPGVTLPSSPIAVFFRSDDSGTTENFAKYLAAAGGGAWKGKPAKKWTGTGAGKEKSAGVAEGVKSTKNSITYVEWSYAIDNKLGIAQIDNGSGSPIELTADSASKALAAAKPAGTGSDLSLKLDYATKAAGTYPIILATYEIACSKGLPAEKTALVKSFLSYFASADGQGALTALNYAPLPEELRTKVDAAIQAIS</sequence>
<keyword evidence="9" id="KW-1185">Reference proteome</keyword>
<dbReference type="NCBIfam" id="TIGR00975">
    <property type="entry name" value="3a0107s03"/>
    <property type="match status" value="1"/>
</dbReference>
<evidence type="ECO:0000256" key="6">
    <source>
        <dbReference type="SAM" id="SignalP"/>
    </source>
</evidence>
<protein>
    <recommendedName>
        <fullName evidence="4">Phosphate-binding protein</fullName>
    </recommendedName>
</protein>
<proteinExistence type="inferred from homology"/>
<evidence type="ECO:0000256" key="4">
    <source>
        <dbReference type="PIRNR" id="PIRNR002756"/>
    </source>
</evidence>
<feature type="domain" description="PBP" evidence="7">
    <location>
        <begin position="48"/>
        <end position="349"/>
    </location>
</feature>
<dbReference type="PANTHER" id="PTHR42996">
    <property type="entry name" value="PHOSPHATE-BINDING PROTEIN PSTS"/>
    <property type="match status" value="1"/>
</dbReference>
<dbReference type="RefSeq" id="WP_344112228.1">
    <property type="nucleotide sequence ID" value="NZ_BAAANE010000005.1"/>
</dbReference>
<reference evidence="8 9" key="1">
    <citation type="journal article" date="2019" name="Int. J. Syst. Evol. Microbiol.">
        <title>The Global Catalogue of Microorganisms (GCM) 10K type strain sequencing project: providing services to taxonomists for standard genome sequencing and annotation.</title>
        <authorList>
            <consortium name="The Broad Institute Genomics Platform"/>
            <consortium name="The Broad Institute Genome Sequencing Center for Infectious Disease"/>
            <person name="Wu L."/>
            <person name="Ma J."/>
        </authorList>
    </citation>
    <scope>NUCLEOTIDE SEQUENCE [LARGE SCALE GENOMIC DNA]</scope>
    <source>
        <strain evidence="8 9">JCM 14306</strain>
    </source>
</reference>
<feature type="chain" id="PRO_5045194290" description="Phosphate-binding protein" evidence="6">
    <location>
        <begin position="22"/>
        <end position="379"/>
    </location>
</feature>
<dbReference type="InterPro" id="IPR005673">
    <property type="entry name" value="ABC_phos-bd_PstS"/>
</dbReference>
<evidence type="ECO:0000256" key="2">
    <source>
        <dbReference type="ARBA" id="ARBA00022448"/>
    </source>
</evidence>
<keyword evidence="6" id="KW-0732">Signal</keyword>
<evidence type="ECO:0000313" key="8">
    <source>
        <dbReference type="EMBL" id="GAA1639918.1"/>
    </source>
</evidence>
<dbReference type="SUPFAM" id="SSF53850">
    <property type="entry name" value="Periplasmic binding protein-like II"/>
    <property type="match status" value="1"/>
</dbReference>
<evidence type="ECO:0000313" key="9">
    <source>
        <dbReference type="Proteomes" id="UP001501319"/>
    </source>
</evidence>
<dbReference type="PIRSF" id="PIRSF002756">
    <property type="entry name" value="PstS"/>
    <property type="match status" value="1"/>
</dbReference>
<dbReference type="Gene3D" id="3.40.190.10">
    <property type="entry name" value="Periplasmic binding protein-like II"/>
    <property type="match status" value="2"/>
</dbReference>
<organism evidence="8 9">
    <name type="scientific">Kribbella alba</name>
    <dbReference type="NCBI Taxonomy" id="190197"/>
    <lineage>
        <taxon>Bacteria</taxon>
        <taxon>Bacillati</taxon>
        <taxon>Actinomycetota</taxon>
        <taxon>Actinomycetes</taxon>
        <taxon>Propionibacteriales</taxon>
        <taxon>Kribbellaceae</taxon>
        <taxon>Kribbella</taxon>
    </lineage>
</organism>
<keyword evidence="3 4" id="KW-0592">Phosphate transport</keyword>
<dbReference type="Proteomes" id="UP001501319">
    <property type="component" value="Unassembled WGS sequence"/>
</dbReference>
<evidence type="ECO:0000256" key="3">
    <source>
        <dbReference type="ARBA" id="ARBA00022592"/>
    </source>
</evidence>
<dbReference type="InterPro" id="IPR050962">
    <property type="entry name" value="Phosphate-bind_PstS"/>
</dbReference>
<dbReference type="PROSITE" id="PS51257">
    <property type="entry name" value="PROKAR_LIPOPROTEIN"/>
    <property type="match status" value="1"/>
</dbReference>
<feature type="region of interest" description="Disordered" evidence="5">
    <location>
        <begin position="27"/>
        <end position="56"/>
    </location>
</feature>
<dbReference type="Pfam" id="PF12849">
    <property type="entry name" value="PBP_like_2"/>
    <property type="match status" value="1"/>
</dbReference>
<evidence type="ECO:0000259" key="7">
    <source>
        <dbReference type="Pfam" id="PF12849"/>
    </source>
</evidence>
<evidence type="ECO:0000256" key="1">
    <source>
        <dbReference type="ARBA" id="ARBA00008725"/>
    </source>
</evidence>
<dbReference type="InterPro" id="IPR024370">
    <property type="entry name" value="PBP_domain"/>
</dbReference>
<keyword evidence="2 4" id="KW-0813">Transport</keyword>
<comment type="caution">
    <text evidence="8">The sequence shown here is derived from an EMBL/GenBank/DDBJ whole genome shotgun (WGS) entry which is preliminary data.</text>
</comment>
<name>A0ABN2FBY4_9ACTN</name>
<feature type="signal peptide" evidence="6">
    <location>
        <begin position="1"/>
        <end position="21"/>
    </location>
</feature>